<sequence>MRDEELVEFQREDELTELKAAHNRALRTLAKKDRQTQELVEAVYRAAKDAAVGMKIPAVPAPKPDKRKGKREVAIVQLSDWQLGKKSADYDIDVAQKRIELLAQKVKRVVEIQRLDHPVDTLKILLTGDLVESDGNIFPGQAYEVEAGGLYVQIFKGAEMLAQFVRAMAALFPEVEVYGAIGNHGRLGRFSDHSPESNSDAILYNIARQLVASEKRVTWKESMTLGGRHWYDTLELPGGKIGMIVHGDQFRGGLGMPWYGVAKKASGWRLSVAPFDYMWFGHWHQPARLVLADGKITTWCSPSLESSNRFAQEVVGASGEPGQWLMFFDGDGEVSAEYLVRLR</sequence>
<dbReference type="InterPro" id="IPR029052">
    <property type="entry name" value="Metallo-depent_PP-like"/>
</dbReference>
<dbReference type="SUPFAM" id="SSF56300">
    <property type="entry name" value="Metallo-dependent phosphatases"/>
    <property type="match status" value="1"/>
</dbReference>
<dbReference type="Gene3D" id="3.60.21.10">
    <property type="match status" value="1"/>
</dbReference>
<name>A0A6J5QXS3_9CAUD</name>
<gene>
    <name evidence="2" type="ORF">UFOVP1185_25</name>
    <name evidence="1" type="ORF">UFOVP461_15</name>
</gene>
<reference evidence="2" key="1">
    <citation type="submission" date="2020-05" db="EMBL/GenBank/DDBJ databases">
        <authorList>
            <person name="Chiriac C."/>
            <person name="Salcher M."/>
            <person name="Ghai R."/>
            <person name="Kavagutti S V."/>
        </authorList>
    </citation>
    <scope>NUCLEOTIDE SEQUENCE</scope>
</reference>
<evidence type="ECO:0000313" key="2">
    <source>
        <dbReference type="EMBL" id="CAB4189283.1"/>
    </source>
</evidence>
<evidence type="ECO:0000313" key="1">
    <source>
        <dbReference type="EMBL" id="CAB4144138.1"/>
    </source>
</evidence>
<dbReference type="EMBL" id="LR796425">
    <property type="protein sequence ID" value="CAB4144138.1"/>
    <property type="molecule type" value="Genomic_DNA"/>
</dbReference>
<accession>A0A6J5QXS3</accession>
<dbReference type="EMBL" id="LR797133">
    <property type="protein sequence ID" value="CAB4189283.1"/>
    <property type="molecule type" value="Genomic_DNA"/>
</dbReference>
<organism evidence="2">
    <name type="scientific">uncultured Caudovirales phage</name>
    <dbReference type="NCBI Taxonomy" id="2100421"/>
    <lineage>
        <taxon>Viruses</taxon>
        <taxon>Duplodnaviria</taxon>
        <taxon>Heunggongvirae</taxon>
        <taxon>Uroviricota</taxon>
        <taxon>Caudoviricetes</taxon>
        <taxon>Peduoviridae</taxon>
        <taxon>Maltschvirus</taxon>
        <taxon>Maltschvirus maltsch</taxon>
    </lineage>
</organism>
<evidence type="ECO:0008006" key="3">
    <source>
        <dbReference type="Google" id="ProtNLM"/>
    </source>
</evidence>
<protein>
    <recommendedName>
        <fullName evidence="3">Calcineurin-like phosphoesterase domain-containing protein</fullName>
    </recommendedName>
</protein>
<proteinExistence type="predicted"/>